<evidence type="ECO:0000313" key="9">
    <source>
        <dbReference type="EMBL" id="SDC15989.1"/>
    </source>
</evidence>
<evidence type="ECO:0000256" key="3">
    <source>
        <dbReference type="ARBA" id="ARBA00022475"/>
    </source>
</evidence>
<dbReference type="Pfam" id="PF00528">
    <property type="entry name" value="BPD_transp_1"/>
    <property type="match status" value="1"/>
</dbReference>
<dbReference type="InterPro" id="IPR045621">
    <property type="entry name" value="BPD_transp_1_N"/>
</dbReference>
<dbReference type="InterPro" id="IPR000515">
    <property type="entry name" value="MetI-like"/>
</dbReference>
<dbReference type="PROSITE" id="PS50928">
    <property type="entry name" value="ABC_TM1"/>
    <property type="match status" value="1"/>
</dbReference>
<dbReference type="Gene3D" id="1.10.3720.10">
    <property type="entry name" value="MetI-like"/>
    <property type="match status" value="1"/>
</dbReference>
<evidence type="ECO:0000313" key="10">
    <source>
        <dbReference type="Proteomes" id="UP000199452"/>
    </source>
</evidence>
<evidence type="ECO:0000256" key="1">
    <source>
        <dbReference type="ARBA" id="ARBA00004651"/>
    </source>
</evidence>
<reference evidence="9 10" key="1">
    <citation type="submission" date="2016-09" db="EMBL/GenBank/DDBJ databases">
        <authorList>
            <person name="Capua I."/>
            <person name="De Benedictis P."/>
            <person name="Joannis T."/>
            <person name="Lombin L.H."/>
            <person name="Cattoli G."/>
        </authorList>
    </citation>
    <scope>NUCLEOTIDE SEQUENCE [LARGE SCALE GENOMIC DNA]</scope>
    <source>
        <strain evidence="9 10">A7P-90m</strain>
    </source>
</reference>
<dbReference type="CDD" id="cd06261">
    <property type="entry name" value="TM_PBP2"/>
    <property type="match status" value="1"/>
</dbReference>
<feature type="domain" description="ABC transmembrane type-1" evidence="8">
    <location>
        <begin position="131"/>
        <end position="347"/>
    </location>
</feature>
<dbReference type="Pfam" id="PF19300">
    <property type="entry name" value="BPD_transp_1_N"/>
    <property type="match status" value="1"/>
</dbReference>
<dbReference type="EMBL" id="FMYP01000019">
    <property type="protein sequence ID" value="SDC15989.1"/>
    <property type="molecule type" value="Genomic_DNA"/>
</dbReference>
<feature type="transmembrane region" description="Helical" evidence="7">
    <location>
        <begin position="135"/>
        <end position="156"/>
    </location>
</feature>
<keyword evidence="4 7" id="KW-0812">Transmembrane</keyword>
<dbReference type="STRING" id="1640674.SAMN05216323_101934"/>
<evidence type="ECO:0000256" key="5">
    <source>
        <dbReference type="ARBA" id="ARBA00022989"/>
    </source>
</evidence>
<dbReference type="PANTHER" id="PTHR43163">
    <property type="entry name" value="DIPEPTIDE TRANSPORT SYSTEM PERMEASE PROTEIN DPPB-RELATED"/>
    <property type="match status" value="1"/>
</dbReference>
<feature type="transmembrane region" description="Helical" evidence="7">
    <location>
        <begin position="168"/>
        <end position="192"/>
    </location>
</feature>
<keyword evidence="3" id="KW-1003">Cell membrane</keyword>
<dbReference type="GO" id="GO:0005886">
    <property type="term" value="C:plasma membrane"/>
    <property type="evidence" value="ECO:0007669"/>
    <property type="project" value="UniProtKB-SubCell"/>
</dbReference>
<dbReference type="InterPro" id="IPR035906">
    <property type="entry name" value="MetI-like_sf"/>
</dbReference>
<keyword evidence="5 7" id="KW-1133">Transmembrane helix</keyword>
<comment type="subcellular location">
    <subcellularLocation>
        <location evidence="1 7">Cell membrane</location>
        <topology evidence="1 7">Multi-pass membrane protein</topology>
    </subcellularLocation>
</comment>
<evidence type="ECO:0000259" key="8">
    <source>
        <dbReference type="PROSITE" id="PS50928"/>
    </source>
</evidence>
<keyword evidence="6 7" id="KW-0472">Membrane</keyword>
<dbReference type="RefSeq" id="WP_092437306.1">
    <property type="nucleotide sequence ID" value="NZ_FMYP01000019.1"/>
</dbReference>
<dbReference type="Proteomes" id="UP000199452">
    <property type="component" value="Unassembled WGS sequence"/>
</dbReference>
<keyword evidence="10" id="KW-1185">Reference proteome</keyword>
<gene>
    <name evidence="9" type="ORF">SAMN05216323_101934</name>
</gene>
<keyword evidence="2 7" id="KW-0813">Transport</keyword>
<accession>A0A1G6JBE1</accession>
<dbReference type="AlphaFoldDB" id="A0A1G6JBE1"/>
<evidence type="ECO:0000256" key="7">
    <source>
        <dbReference type="RuleBase" id="RU363032"/>
    </source>
</evidence>
<evidence type="ECO:0000256" key="4">
    <source>
        <dbReference type="ARBA" id="ARBA00022692"/>
    </source>
</evidence>
<protein>
    <submittedName>
        <fullName evidence="9">Peptide/nickel transport system permease protein</fullName>
    </submittedName>
</protein>
<evidence type="ECO:0000256" key="6">
    <source>
        <dbReference type="ARBA" id="ARBA00023136"/>
    </source>
</evidence>
<dbReference type="PANTHER" id="PTHR43163:SF6">
    <property type="entry name" value="DIPEPTIDE TRANSPORT SYSTEM PERMEASE PROTEIN DPPB-RELATED"/>
    <property type="match status" value="1"/>
</dbReference>
<sequence length="357" mass="39433">MTTYLLKRLLNSIAILWGVVTLLFVLFSLIPGDASRLLVGQRSDKKSMELIQKDLGLDQPKSIQYLAFLNDLSPISIHSTDSLSLFFLAKAKYGEPATVNVGNMVVAFKAPYLRRSYQNQKNVSEIIAETFPNTMVLAIAAMVFASALGIFLGLVCGLHKDSWFDKGALVFTSFGMSLPSFFAAILIAWLFAYKLGDYTGLSLTGNLWEIDDFGNGPYLKLQNLILPALTLGIRPLAVVLQLTRSSLLDVLSQDYIRTARAKGLNMRQIVWRHGLKNSLNPVVTGISGWFASMMAGVIFIEYIFGWKGLGYVVVDALNSYDMPVVAGCVLTISLVFIVVNLFVDFAYTLIDPRIQLS</sequence>
<organism evidence="9 10">
    <name type="scientific">Williamwhitmania taraxaci</name>
    <dbReference type="NCBI Taxonomy" id="1640674"/>
    <lineage>
        <taxon>Bacteria</taxon>
        <taxon>Pseudomonadati</taxon>
        <taxon>Bacteroidota</taxon>
        <taxon>Bacteroidia</taxon>
        <taxon>Bacteroidales</taxon>
        <taxon>Williamwhitmaniaceae</taxon>
        <taxon>Williamwhitmania</taxon>
    </lineage>
</organism>
<dbReference type="OrthoDB" id="24153at2"/>
<feature type="transmembrane region" description="Helical" evidence="7">
    <location>
        <begin position="324"/>
        <end position="350"/>
    </location>
</feature>
<dbReference type="GO" id="GO:0055085">
    <property type="term" value="P:transmembrane transport"/>
    <property type="evidence" value="ECO:0007669"/>
    <property type="project" value="InterPro"/>
</dbReference>
<comment type="similarity">
    <text evidence="7">Belongs to the binding-protein-dependent transport system permease family.</text>
</comment>
<feature type="transmembrane region" description="Helical" evidence="7">
    <location>
        <begin position="9"/>
        <end position="30"/>
    </location>
</feature>
<name>A0A1G6JBE1_9BACT</name>
<proteinExistence type="inferred from homology"/>
<feature type="transmembrane region" description="Helical" evidence="7">
    <location>
        <begin position="282"/>
        <end position="304"/>
    </location>
</feature>
<dbReference type="SUPFAM" id="SSF161098">
    <property type="entry name" value="MetI-like"/>
    <property type="match status" value="1"/>
</dbReference>
<evidence type="ECO:0000256" key="2">
    <source>
        <dbReference type="ARBA" id="ARBA00022448"/>
    </source>
</evidence>